<keyword evidence="2" id="KW-1185">Reference proteome</keyword>
<reference evidence="1 2" key="1">
    <citation type="submission" date="2024-02" db="EMBL/GenBank/DDBJ databases">
        <authorList>
            <person name="Chen Y."/>
            <person name="Shah S."/>
            <person name="Dougan E. K."/>
            <person name="Thang M."/>
            <person name="Chan C."/>
        </authorList>
    </citation>
    <scope>NUCLEOTIDE SEQUENCE [LARGE SCALE GENOMIC DNA]</scope>
</reference>
<evidence type="ECO:0000313" key="1">
    <source>
        <dbReference type="EMBL" id="CAK8995746.1"/>
    </source>
</evidence>
<proteinExistence type="predicted"/>
<dbReference type="EMBL" id="CAXAMM010002325">
    <property type="protein sequence ID" value="CAK8995746.1"/>
    <property type="molecule type" value="Genomic_DNA"/>
</dbReference>
<gene>
    <name evidence="1" type="ORF">SCF082_LOCUS4492</name>
</gene>
<name>A0ABP0HZQ9_9DINO</name>
<protein>
    <submittedName>
        <fullName evidence="1">Uncharacterized protein</fullName>
    </submittedName>
</protein>
<dbReference type="Proteomes" id="UP001642464">
    <property type="component" value="Unassembled WGS sequence"/>
</dbReference>
<accession>A0ABP0HZQ9</accession>
<comment type="caution">
    <text evidence="1">The sequence shown here is derived from an EMBL/GenBank/DDBJ whole genome shotgun (WGS) entry which is preliminary data.</text>
</comment>
<organism evidence="1 2">
    <name type="scientific">Durusdinium trenchii</name>
    <dbReference type="NCBI Taxonomy" id="1381693"/>
    <lineage>
        <taxon>Eukaryota</taxon>
        <taxon>Sar</taxon>
        <taxon>Alveolata</taxon>
        <taxon>Dinophyceae</taxon>
        <taxon>Suessiales</taxon>
        <taxon>Symbiodiniaceae</taxon>
        <taxon>Durusdinium</taxon>
    </lineage>
</organism>
<sequence>MRFKVSVIGQKLYDPLAKYAKKWGPTIMAHEDKEVVHLDARDRQVITESDLEQNFEVCKEMIYGCMELSLANPPRPDGKMAEIPKLCDFEAAFLLLSLRSNFHCDLHHRRGGKGRIKDWANTEAMRIRKLLSYLVVLTNRTAEARIEKIKVLKGIVLAFRSLKADQAWNLCMFVHSTGKY</sequence>
<evidence type="ECO:0000313" key="2">
    <source>
        <dbReference type="Proteomes" id="UP001642464"/>
    </source>
</evidence>